<accession>A0ABS8T6I9</accession>
<sequence length="85" mass="8986">MVQDVRGSSKTGTIGCARHCLLSRYRPCEAPAVLGDGRHEAPDSPRNGACAATLLQHVGRRKAALDAAAAWGDVARSQALEEVFN</sequence>
<proteinExistence type="predicted"/>
<protein>
    <submittedName>
        <fullName evidence="1">Uncharacterized protein</fullName>
    </submittedName>
</protein>
<reference evidence="1 2" key="1">
    <citation type="journal article" date="2021" name="BMC Genomics">
        <title>Datura genome reveals duplications of psychoactive alkaloid biosynthetic genes and high mutation rate following tissue culture.</title>
        <authorList>
            <person name="Rajewski A."/>
            <person name="Carter-House D."/>
            <person name="Stajich J."/>
            <person name="Litt A."/>
        </authorList>
    </citation>
    <scope>NUCLEOTIDE SEQUENCE [LARGE SCALE GENOMIC DNA]</scope>
    <source>
        <strain evidence="1">AR-01</strain>
    </source>
</reference>
<dbReference type="Proteomes" id="UP000823775">
    <property type="component" value="Unassembled WGS sequence"/>
</dbReference>
<evidence type="ECO:0000313" key="1">
    <source>
        <dbReference type="EMBL" id="MCD7466991.1"/>
    </source>
</evidence>
<dbReference type="EMBL" id="JACEIK010001186">
    <property type="protein sequence ID" value="MCD7466991.1"/>
    <property type="molecule type" value="Genomic_DNA"/>
</dbReference>
<organism evidence="1 2">
    <name type="scientific">Datura stramonium</name>
    <name type="common">Jimsonweed</name>
    <name type="synonym">Common thornapple</name>
    <dbReference type="NCBI Taxonomy" id="4076"/>
    <lineage>
        <taxon>Eukaryota</taxon>
        <taxon>Viridiplantae</taxon>
        <taxon>Streptophyta</taxon>
        <taxon>Embryophyta</taxon>
        <taxon>Tracheophyta</taxon>
        <taxon>Spermatophyta</taxon>
        <taxon>Magnoliopsida</taxon>
        <taxon>eudicotyledons</taxon>
        <taxon>Gunneridae</taxon>
        <taxon>Pentapetalae</taxon>
        <taxon>asterids</taxon>
        <taxon>lamiids</taxon>
        <taxon>Solanales</taxon>
        <taxon>Solanaceae</taxon>
        <taxon>Solanoideae</taxon>
        <taxon>Datureae</taxon>
        <taxon>Datura</taxon>
    </lineage>
</organism>
<evidence type="ECO:0000313" key="2">
    <source>
        <dbReference type="Proteomes" id="UP000823775"/>
    </source>
</evidence>
<keyword evidence="2" id="KW-1185">Reference proteome</keyword>
<gene>
    <name evidence="1" type="ORF">HAX54_004120</name>
</gene>
<name>A0ABS8T6I9_DATST</name>
<comment type="caution">
    <text evidence="1">The sequence shown here is derived from an EMBL/GenBank/DDBJ whole genome shotgun (WGS) entry which is preliminary data.</text>
</comment>